<evidence type="ECO:0000256" key="1">
    <source>
        <dbReference type="SAM" id="Coils"/>
    </source>
</evidence>
<keyword evidence="5" id="KW-1185">Reference proteome</keyword>
<sequence length="458" mass="51022">MSKDKQVIEQVEESVENISSAVDEAVESAKEFAKKSEKSTVYNTDKEDVKVDSKVEEKTVIVQKFGGKGIAFLALLVAIAVGGAGHYMANKKFNEVEQQIAQLAGKPVETLGELPTFEAEKAQLAELTGNYQKALERITQLEQEQLTYSSQIENLQTQLQKVSGVPQSDSVVWKLSDADFLLNNALRKLVLDNDIDTTKTLLQEADAVLAKVANGQVDNIRAAIKNDLSQLANVNNVDQNSIMQHLTTLANNLDDLPMLANEAVDESAMASGEVSDSIQDWQQNIEKSVGSFLDHFIRVSDRNKAYEKAFVAPNQEIYLRENIRLRLQIAILAVPRQQNELYKKSLDAVSTWIRSYFDTQNENVKNFLKELDELAEQSVYVDAPAHLHSLELLEQLLNKAPQAVEKIEIKAEKELTNPAPAEEQKAKADEKVTPVEEKPAENKQEQPVEQPTQQPAAQ</sequence>
<keyword evidence="3" id="KW-1133">Transmembrane helix</keyword>
<dbReference type="InterPro" id="IPR007470">
    <property type="entry name" value="HemX"/>
</dbReference>
<feature type="region of interest" description="Disordered" evidence="2">
    <location>
        <begin position="411"/>
        <end position="458"/>
    </location>
</feature>
<dbReference type="PANTHER" id="PTHR38043">
    <property type="entry name" value="PROTEIN HEMX"/>
    <property type="match status" value="1"/>
</dbReference>
<feature type="compositionally biased region" description="Low complexity" evidence="2">
    <location>
        <begin position="447"/>
        <end position="458"/>
    </location>
</feature>
<dbReference type="HOGENOM" id="CLU_036381_1_1_6"/>
<evidence type="ECO:0000313" key="5">
    <source>
        <dbReference type="Proteomes" id="UP000005467"/>
    </source>
</evidence>
<dbReference type="Proteomes" id="UP000005467">
    <property type="component" value="Unassembled WGS sequence"/>
</dbReference>
<evidence type="ECO:0000256" key="2">
    <source>
        <dbReference type="SAM" id="MobiDB-lite"/>
    </source>
</evidence>
<feature type="compositionally biased region" description="Basic and acidic residues" evidence="2">
    <location>
        <begin position="422"/>
        <end position="446"/>
    </location>
</feature>
<comment type="caution">
    <text evidence="4">The sequence shown here is derived from an EMBL/GenBank/DDBJ whole genome shotgun (WGS) entry which is preliminary data.</text>
</comment>
<feature type="transmembrane region" description="Helical" evidence="3">
    <location>
        <begin position="70"/>
        <end position="89"/>
    </location>
</feature>
<gene>
    <name evidence="4" type="ORF">HMPREF0027_0831</name>
</gene>
<keyword evidence="1" id="KW-0175">Coiled coil</keyword>
<organism evidence="4 5">
    <name type="scientific">Actinobacillus ureae ATCC 25976</name>
    <dbReference type="NCBI Taxonomy" id="887324"/>
    <lineage>
        <taxon>Bacteria</taxon>
        <taxon>Pseudomonadati</taxon>
        <taxon>Pseudomonadota</taxon>
        <taxon>Gammaproteobacteria</taxon>
        <taxon>Pasteurellales</taxon>
        <taxon>Pasteurellaceae</taxon>
        <taxon>Actinobacillus</taxon>
    </lineage>
</organism>
<keyword evidence="3" id="KW-0812">Transmembrane</keyword>
<evidence type="ECO:0000256" key="3">
    <source>
        <dbReference type="SAM" id="Phobius"/>
    </source>
</evidence>
<name>E8KG64_9PAST</name>
<dbReference type="AlphaFoldDB" id="E8KG64"/>
<dbReference type="PANTHER" id="PTHR38043:SF1">
    <property type="entry name" value="PROTEIN HEMX"/>
    <property type="match status" value="1"/>
</dbReference>
<dbReference type="RefSeq" id="WP_005622381.1">
    <property type="nucleotide sequence ID" value="NZ_GL831080.1"/>
</dbReference>
<accession>E8KG64</accession>
<reference evidence="4 5" key="1">
    <citation type="submission" date="2011-01" db="EMBL/GenBank/DDBJ databases">
        <authorList>
            <person name="Muzny D."/>
            <person name="Qin X."/>
            <person name="Deng J."/>
            <person name="Jiang H."/>
            <person name="Liu Y."/>
            <person name="Qu J."/>
            <person name="Song X.-Z."/>
            <person name="Zhang L."/>
            <person name="Thornton R."/>
            <person name="Coyle M."/>
            <person name="Francisco L."/>
            <person name="Jackson L."/>
            <person name="Javaid M."/>
            <person name="Korchina V."/>
            <person name="Kovar C."/>
            <person name="Mata R."/>
            <person name="Mathew T."/>
            <person name="Ngo R."/>
            <person name="Nguyen L."/>
            <person name="Nguyen N."/>
            <person name="Okwuonu G."/>
            <person name="Ongeri F."/>
            <person name="Pham C."/>
            <person name="Simmons D."/>
            <person name="Wilczek-Boney K."/>
            <person name="Hale W."/>
            <person name="Jakkamsetti A."/>
            <person name="Pham P."/>
            <person name="Ruth R."/>
            <person name="San Lucas F."/>
            <person name="Warren J."/>
            <person name="Zhang J."/>
            <person name="Zhao Z."/>
            <person name="Zhou C."/>
            <person name="Zhu D."/>
            <person name="Lee S."/>
            <person name="Bess C."/>
            <person name="Blankenburg K."/>
            <person name="Forbes L."/>
            <person name="Fu Q."/>
            <person name="Gubbala S."/>
            <person name="Hirani K."/>
            <person name="Jayaseelan J.C."/>
            <person name="Lara F."/>
            <person name="Munidasa M."/>
            <person name="Palculict T."/>
            <person name="Patil S."/>
            <person name="Pu L.-L."/>
            <person name="Saada N."/>
            <person name="Tang L."/>
            <person name="Weissenberger G."/>
            <person name="Zhu Y."/>
            <person name="Hemphill L."/>
            <person name="Shang Y."/>
            <person name="Youmans B."/>
            <person name="Ayvaz T."/>
            <person name="Ross M."/>
            <person name="Santibanez J."/>
            <person name="Aqrawi P."/>
            <person name="Gross S."/>
            <person name="Joshi V."/>
            <person name="Fowler G."/>
            <person name="Nazareth L."/>
            <person name="Reid J."/>
            <person name="Worley K."/>
            <person name="Petrosino J."/>
            <person name="Highlander S."/>
            <person name="Gibbs R."/>
        </authorList>
    </citation>
    <scope>NUCLEOTIDE SEQUENCE [LARGE SCALE GENOMIC DNA]</scope>
    <source>
        <strain evidence="4 5">ATCC 25976</strain>
    </source>
</reference>
<protein>
    <submittedName>
        <fullName evidence="4">HemX</fullName>
    </submittedName>
</protein>
<evidence type="ECO:0000313" key="4">
    <source>
        <dbReference type="EMBL" id="EFX92116.1"/>
    </source>
</evidence>
<feature type="coiled-coil region" evidence="1">
    <location>
        <begin position="117"/>
        <end position="158"/>
    </location>
</feature>
<keyword evidence="3" id="KW-0472">Membrane</keyword>
<dbReference type="Pfam" id="PF04375">
    <property type="entry name" value="HemX"/>
    <property type="match status" value="1"/>
</dbReference>
<proteinExistence type="predicted"/>
<dbReference type="EMBL" id="AEVG01000056">
    <property type="protein sequence ID" value="EFX92116.1"/>
    <property type="molecule type" value="Genomic_DNA"/>
</dbReference>